<protein>
    <submittedName>
        <fullName evidence="1">DnaA protein</fullName>
    </submittedName>
</protein>
<dbReference type="PANTHER" id="PTHR30050">
    <property type="entry name" value="CHROMOSOMAL REPLICATION INITIATOR PROTEIN DNAA"/>
    <property type="match status" value="1"/>
</dbReference>
<evidence type="ECO:0000313" key="2">
    <source>
        <dbReference type="Proteomes" id="UP000236752"/>
    </source>
</evidence>
<keyword evidence="2" id="KW-1185">Reference proteome</keyword>
<dbReference type="AlphaFoldDB" id="A0A1H5VYC5"/>
<dbReference type="EMBL" id="FNUZ01000002">
    <property type="protein sequence ID" value="SEF92254.1"/>
    <property type="molecule type" value="Genomic_DNA"/>
</dbReference>
<dbReference type="Gene3D" id="3.40.50.300">
    <property type="entry name" value="P-loop containing nucleotide triphosphate hydrolases"/>
    <property type="match status" value="2"/>
</dbReference>
<dbReference type="RefSeq" id="WP_103909603.1">
    <property type="nucleotide sequence ID" value="NZ_FNUZ01000002.1"/>
</dbReference>
<gene>
    <name evidence="1" type="ORF">SAMN04488045_1236</name>
</gene>
<dbReference type="InterPro" id="IPR027417">
    <property type="entry name" value="P-loop_NTPase"/>
</dbReference>
<dbReference type="GO" id="GO:0006270">
    <property type="term" value="P:DNA replication initiation"/>
    <property type="evidence" value="ECO:0007669"/>
    <property type="project" value="TreeGrafter"/>
</dbReference>
<dbReference type="GO" id="GO:0005886">
    <property type="term" value="C:plasma membrane"/>
    <property type="evidence" value="ECO:0007669"/>
    <property type="project" value="TreeGrafter"/>
</dbReference>
<evidence type="ECO:0000313" key="1">
    <source>
        <dbReference type="EMBL" id="SEF92254.1"/>
    </source>
</evidence>
<dbReference type="SUPFAM" id="SSF52540">
    <property type="entry name" value="P-loop containing nucleoside triphosphate hydrolases"/>
    <property type="match status" value="1"/>
</dbReference>
<dbReference type="PANTHER" id="PTHR30050:SF5">
    <property type="entry name" value="DNAA REGULATORY INACTIVATOR HDA"/>
    <property type="match status" value="1"/>
</dbReference>
<dbReference type="Gene3D" id="1.10.8.60">
    <property type="match status" value="1"/>
</dbReference>
<accession>A0A1H5VYC5</accession>
<dbReference type="Proteomes" id="UP000236752">
    <property type="component" value="Unassembled WGS sequence"/>
</dbReference>
<dbReference type="OrthoDB" id="7390113at2"/>
<proteinExistence type="predicted"/>
<name>A0A1H5VYC5_9RHOB</name>
<dbReference type="GO" id="GO:0003688">
    <property type="term" value="F:DNA replication origin binding"/>
    <property type="evidence" value="ECO:0007669"/>
    <property type="project" value="TreeGrafter"/>
</dbReference>
<sequence>MSTQLRLDLPVRTALGRRDFFVSDANALAVAQVDRWRDWPSRKMILTGPAKSGKTHLCHVWKNEAQAEIVPAEALPHLPIPALAQTSVCVEDVDQIAGNRDAEEALFHLHNMVLSEGHSLLLSAQKPPMHWDLRIPDLKSRMMGTDVAQLEKPDDQLLAAVLNKLFTDRQIVPMPDVIPYLVRYMDRSFDAADRIVELLDSAALGTPRGVTRALASKVLKGLDISEEHP</sequence>
<organism evidence="1 2">
    <name type="scientific">Thalassococcus halodurans</name>
    <dbReference type="NCBI Taxonomy" id="373675"/>
    <lineage>
        <taxon>Bacteria</taxon>
        <taxon>Pseudomonadati</taxon>
        <taxon>Pseudomonadota</taxon>
        <taxon>Alphaproteobacteria</taxon>
        <taxon>Rhodobacterales</taxon>
        <taxon>Roseobacteraceae</taxon>
        <taxon>Thalassococcus</taxon>
    </lineage>
</organism>
<reference evidence="1 2" key="1">
    <citation type="submission" date="2016-10" db="EMBL/GenBank/DDBJ databases">
        <authorList>
            <person name="de Groot N.N."/>
        </authorList>
    </citation>
    <scope>NUCLEOTIDE SEQUENCE [LARGE SCALE GENOMIC DNA]</scope>
    <source>
        <strain evidence="1 2">DSM 26915</strain>
    </source>
</reference>